<dbReference type="AlphaFoldDB" id="A0A5C3F6P8"/>
<proteinExistence type="predicted"/>
<sequence length="152" mass="16348">MTFVNRSAVGPAHSTLSRSKGAFRNLPEVALAQPNPARPFRWHITSLSRTLASRLATSRAHPHSTRTAPQPVKPTPYAIGLLWRNRTHPRRSCGRQRASGELGRAGCLIAIGGLEIALIRPERPCVVTVVVGVTVFDALAFGFAVSPAHEGS</sequence>
<name>A0A5C3F6P8_9BASI</name>
<accession>A0A5C3F6P8</accession>
<keyword evidence="2" id="KW-1185">Reference proteome</keyword>
<dbReference type="EMBL" id="OOIP01000015">
    <property type="protein sequence ID" value="SPO39706.1"/>
    <property type="molecule type" value="Genomic_DNA"/>
</dbReference>
<evidence type="ECO:0000313" key="1">
    <source>
        <dbReference type="EMBL" id="SPO39706.1"/>
    </source>
</evidence>
<protein>
    <submittedName>
        <fullName evidence="1">Uncharacterized protein</fullName>
    </submittedName>
</protein>
<gene>
    <name evidence="1" type="ORF">PSFLO_05187</name>
</gene>
<organism evidence="1 2">
    <name type="scientific">Pseudozyma flocculosa</name>
    <dbReference type="NCBI Taxonomy" id="84751"/>
    <lineage>
        <taxon>Eukaryota</taxon>
        <taxon>Fungi</taxon>
        <taxon>Dikarya</taxon>
        <taxon>Basidiomycota</taxon>
        <taxon>Ustilaginomycotina</taxon>
        <taxon>Ustilaginomycetes</taxon>
        <taxon>Ustilaginales</taxon>
        <taxon>Ustilaginaceae</taxon>
        <taxon>Pseudozyma</taxon>
    </lineage>
</organism>
<evidence type="ECO:0000313" key="2">
    <source>
        <dbReference type="Proteomes" id="UP000323386"/>
    </source>
</evidence>
<dbReference type="Proteomes" id="UP000323386">
    <property type="component" value="Unassembled WGS sequence"/>
</dbReference>
<reference evidence="1 2" key="1">
    <citation type="submission" date="2018-03" db="EMBL/GenBank/DDBJ databases">
        <authorList>
            <person name="Guldener U."/>
        </authorList>
    </citation>
    <scope>NUCLEOTIDE SEQUENCE [LARGE SCALE GENOMIC DNA]</scope>
    <source>
        <strain evidence="1 2">DAOM196992</strain>
    </source>
</reference>